<dbReference type="InterPro" id="IPR041685">
    <property type="entry name" value="AAA_GajA/Old/RecF-like"/>
</dbReference>
<sequence length="447" mass="50784">MLKRITLHNFMSHSHTVIDLSPGLTVLTGPNNCGKSAFVSALQILAENTTGDFMVRHGEKECRVIVETDDGHTIEWKRKKKTVSYNIDGVDYHRLRNSVPDQLHEILKLSKVKAGDTDEFDVHFGEQKSPIFLLGDRGSRAARFFASSSDASVLIEMQKLHRSKVKSAQQEYQRQQKELKSTEIVLELLKPVPEMETRLESLNLSYEALLKEQQRIRDLEAFLQDYQHADQRVLQLSGTVATLNKLPGSLEQENEKPLEVLTQRYEAFENKTRVAQFQVSTLQPLANPPPLEKTERLEKLIREIRTQELELRSASATGDCLNLLKEPPSLAETDPLQKLIQKIAVSEERTQLDRLESEVLEACVPPPELTDLERIEQLCQQWEQAAVQFNHQQVIHAECESEYEAVRDQLQNWVKENPSCPTCGAALEPDQFIRTAETGLKGHAHGA</sequence>
<evidence type="ECO:0000313" key="3">
    <source>
        <dbReference type="EMBL" id="HCO27538.1"/>
    </source>
</evidence>
<evidence type="ECO:0000259" key="2">
    <source>
        <dbReference type="Pfam" id="PF13175"/>
    </source>
</evidence>
<dbReference type="GO" id="GO:0006302">
    <property type="term" value="P:double-strand break repair"/>
    <property type="evidence" value="ECO:0007669"/>
    <property type="project" value="TreeGrafter"/>
</dbReference>
<proteinExistence type="predicted"/>
<dbReference type="EMBL" id="DQAY01000201">
    <property type="protein sequence ID" value="HCO27538.1"/>
    <property type="molecule type" value="Genomic_DNA"/>
</dbReference>
<feature type="coiled-coil region" evidence="1">
    <location>
        <begin position="158"/>
        <end position="212"/>
    </location>
</feature>
<dbReference type="Pfam" id="PF13175">
    <property type="entry name" value="AAA_15"/>
    <property type="match status" value="1"/>
</dbReference>
<dbReference type="AlphaFoldDB" id="A0A3D3RHK0"/>
<evidence type="ECO:0000256" key="1">
    <source>
        <dbReference type="SAM" id="Coils"/>
    </source>
</evidence>
<feature type="domain" description="Endonuclease GajA/Old nuclease/RecF-like AAA" evidence="2">
    <location>
        <begin position="1"/>
        <end position="182"/>
    </location>
</feature>
<dbReference type="Proteomes" id="UP000263642">
    <property type="component" value="Unassembled WGS sequence"/>
</dbReference>
<dbReference type="SUPFAM" id="SSF52540">
    <property type="entry name" value="P-loop containing nucleoside triphosphate hydrolases"/>
    <property type="match status" value="1"/>
</dbReference>
<name>A0A3D3RHK0_9PLAN</name>
<protein>
    <recommendedName>
        <fullName evidence="2">Endonuclease GajA/Old nuclease/RecF-like AAA domain-containing protein</fullName>
    </recommendedName>
</protein>
<gene>
    <name evidence="3" type="ORF">DIT97_32755</name>
</gene>
<evidence type="ECO:0000313" key="4">
    <source>
        <dbReference type="Proteomes" id="UP000263642"/>
    </source>
</evidence>
<reference evidence="3 4" key="1">
    <citation type="journal article" date="2018" name="Nat. Biotechnol.">
        <title>A standardized bacterial taxonomy based on genome phylogeny substantially revises the tree of life.</title>
        <authorList>
            <person name="Parks D.H."/>
            <person name="Chuvochina M."/>
            <person name="Waite D.W."/>
            <person name="Rinke C."/>
            <person name="Skarshewski A."/>
            <person name="Chaumeil P.A."/>
            <person name="Hugenholtz P."/>
        </authorList>
    </citation>
    <scope>NUCLEOTIDE SEQUENCE [LARGE SCALE GENOMIC DNA]</scope>
    <source>
        <strain evidence="3">UBA9375</strain>
    </source>
</reference>
<dbReference type="PANTHER" id="PTHR32182">
    <property type="entry name" value="DNA REPLICATION AND REPAIR PROTEIN RECF"/>
    <property type="match status" value="1"/>
</dbReference>
<accession>A0A3D3RHK0</accession>
<dbReference type="PANTHER" id="PTHR32182:SF22">
    <property type="entry name" value="ATP-DEPENDENT ENDONUCLEASE, OLD FAMILY-RELATED"/>
    <property type="match status" value="1"/>
</dbReference>
<dbReference type="GO" id="GO:0000731">
    <property type="term" value="P:DNA synthesis involved in DNA repair"/>
    <property type="evidence" value="ECO:0007669"/>
    <property type="project" value="TreeGrafter"/>
</dbReference>
<dbReference type="InterPro" id="IPR027417">
    <property type="entry name" value="P-loop_NTPase"/>
</dbReference>
<feature type="coiled-coil region" evidence="1">
    <location>
        <begin position="372"/>
        <end position="416"/>
    </location>
</feature>
<organism evidence="3 4">
    <name type="scientific">Gimesia maris</name>
    <dbReference type="NCBI Taxonomy" id="122"/>
    <lineage>
        <taxon>Bacteria</taxon>
        <taxon>Pseudomonadati</taxon>
        <taxon>Planctomycetota</taxon>
        <taxon>Planctomycetia</taxon>
        <taxon>Planctomycetales</taxon>
        <taxon>Planctomycetaceae</taxon>
        <taxon>Gimesia</taxon>
    </lineage>
</organism>
<dbReference type="Gene3D" id="3.40.50.300">
    <property type="entry name" value="P-loop containing nucleotide triphosphate hydrolases"/>
    <property type="match status" value="1"/>
</dbReference>
<keyword evidence="1" id="KW-0175">Coiled coil</keyword>
<comment type="caution">
    <text evidence="3">The sequence shown here is derived from an EMBL/GenBank/DDBJ whole genome shotgun (WGS) entry which is preliminary data.</text>
</comment>